<dbReference type="PANTHER" id="PTHR43408">
    <property type="entry name" value="FMN REDUCTASE (NADPH)"/>
    <property type="match status" value="1"/>
</dbReference>
<dbReference type="EMBL" id="JAXCEH010000007">
    <property type="protein sequence ID" value="MFA1554768.1"/>
    <property type="molecule type" value="Genomic_DNA"/>
</dbReference>
<dbReference type="InterPro" id="IPR051814">
    <property type="entry name" value="NAD(P)H-dep_FMN_reductase"/>
</dbReference>
<evidence type="ECO:0000313" key="6">
    <source>
        <dbReference type="Proteomes" id="UP001569904"/>
    </source>
</evidence>
<keyword evidence="2" id="KW-0288">FMN</keyword>
<evidence type="ECO:0000256" key="3">
    <source>
        <dbReference type="ARBA" id="ARBA00023002"/>
    </source>
</evidence>
<accession>A0ABV4QVY2</accession>
<evidence type="ECO:0000313" key="5">
    <source>
        <dbReference type="EMBL" id="MFA1554768.1"/>
    </source>
</evidence>
<protein>
    <submittedName>
        <fullName evidence="5">NAD(P)H-dependent oxidoreductase</fullName>
    </submittedName>
</protein>
<feature type="domain" description="NADPH-dependent FMN reductase-like" evidence="4">
    <location>
        <begin position="4"/>
        <end position="144"/>
    </location>
</feature>
<gene>
    <name evidence="5" type="ORF">SM436_13840</name>
</gene>
<evidence type="ECO:0000256" key="1">
    <source>
        <dbReference type="ARBA" id="ARBA00022630"/>
    </source>
</evidence>
<proteinExistence type="predicted"/>
<dbReference type="InterPro" id="IPR005025">
    <property type="entry name" value="FMN_Rdtase-like_dom"/>
</dbReference>
<reference evidence="5 6" key="1">
    <citation type="submission" date="2023-11" db="EMBL/GenBank/DDBJ databases">
        <title>Actinomadura monticuli sp. nov., isolated from volcanic ash.</title>
        <authorList>
            <person name="Lee S.D."/>
            <person name="Yang H."/>
            <person name="Kim I.S."/>
        </authorList>
    </citation>
    <scope>NUCLEOTIDE SEQUENCE [LARGE SCALE GENOMIC DNA]</scope>
    <source>
        <strain evidence="5 6">DSM 45346</strain>
    </source>
</reference>
<keyword evidence="3" id="KW-0560">Oxidoreductase</keyword>
<dbReference type="InterPro" id="IPR029039">
    <property type="entry name" value="Flavoprotein-like_sf"/>
</dbReference>
<keyword evidence="1" id="KW-0285">Flavoprotein</keyword>
<dbReference type="Proteomes" id="UP001569904">
    <property type="component" value="Unassembled WGS sequence"/>
</dbReference>
<organism evidence="5 6">
    <name type="scientific">Actinomadura chokoriensis</name>
    <dbReference type="NCBI Taxonomy" id="454156"/>
    <lineage>
        <taxon>Bacteria</taxon>
        <taxon>Bacillati</taxon>
        <taxon>Actinomycetota</taxon>
        <taxon>Actinomycetes</taxon>
        <taxon>Streptosporangiales</taxon>
        <taxon>Thermomonosporaceae</taxon>
        <taxon>Actinomadura</taxon>
    </lineage>
</organism>
<dbReference type="SUPFAM" id="SSF52218">
    <property type="entry name" value="Flavoproteins"/>
    <property type="match status" value="1"/>
</dbReference>
<evidence type="ECO:0000256" key="2">
    <source>
        <dbReference type="ARBA" id="ARBA00022643"/>
    </source>
</evidence>
<comment type="caution">
    <text evidence="5">The sequence shown here is derived from an EMBL/GenBank/DDBJ whole genome shotgun (WGS) entry which is preliminary data.</text>
</comment>
<dbReference type="Pfam" id="PF03358">
    <property type="entry name" value="FMN_red"/>
    <property type="match status" value="1"/>
</dbReference>
<dbReference type="PANTHER" id="PTHR43408:SF1">
    <property type="entry name" value="FMN REDUCTASE (NADPH)"/>
    <property type="match status" value="1"/>
</dbReference>
<keyword evidence="6" id="KW-1185">Reference proteome</keyword>
<sequence length="176" mass="17957">MVTPRVVTLIGTPRPRSQTRAVAALAARAIGGRIGPVEQEILDLSALAAALGSASASAVVETAVEMVREADVLVVASPSHKGTYTGLLKTFLDRLPSGALTSAVALPLLVLSDPRHALAVEVHLRPALVELGAFVPTPGAVLLESRIERAGEILDGWAGQVAPQVAAVLGTRAAAA</sequence>
<dbReference type="RefSeq" id="WP_371941320.1">
    <property type="nucleotide sequence ID" value="NZ_JAXCEH010000007.1"/>
</dbReference>
<dbReference type="Gene3D" id="3.40.50.360">
    <property type="match status" value="1"/>
</dbReference>
<name>A0ABV4QVY2_9ACTN</name>
<evidence type="ECO:0000259" key="4">
    <source>
        <dbReference type="Pfam" id="PF03358"/>
    </source>
</evidence>